<sequence>MPEGIFIIDWDEYEGGIISLKYPKDLDIPVNFVQLLQISHSFNPGIMNIKEEDFNGLSLGNEELQKVTVLILNKFEDAEDFKDILCLINDVVSKHFGDDLLEEIERLFKTSQSVFKAREAVLNKLANEVNSLKNTEIDIRQSMDWFIRHESDFPKKKILFILLRHGSLALEEIETYSNFSQENLLKYIEEMEKEQLIALKNGKYKSMIHYILE</sequence>
<evidence type="ECO:0000313" key="1">
    <source>
        <dbReference type="EMBL" id="QEE16688.1"/>
    </source>
</evidence>
<proteinExistence type="predicted"/>
<accession>A0A5B9DBW7</accession>
<reference evidence="1 2" key="2">
    <citation type="journal article" date="2024" name="Int. J. Syst. Evol. Microbiol.">
        <title>Promethearchaeum syntrophicum gen. nov., sp. nov., an anaerobic, obligately syntrophic archaeon, the first isolate of the lineage 'Asgard' archaea, and proposal of the new archaeal phylum Promethearchaeota phyl. nov. and kingdom Promethearchaeati regn. nov.</title>
        <authorList>
            <person name="Imachi H."/>
            <person name="Nobu M.K."/>
            <person name="Kato S."/>
            <person name="Takaki Y."/>
            <person name="Miyazaki M."/>
            <person name="Miyata M."/>
            <person name="Ogawara M."/>
            <person name="Saito Y."/>
            <person name="Sakai S."/>
            <person name="Tahara Y.O."/>
            <person name="Takano Y."/>
            <person name="Tasumi E."/>
            <person name="Uematsu K."/>
            <person name="Yoshimura T."/>
            <person name="Itoh T."/>
            <person name="Ohkuma M."/>
            <person name="Takai K."/>
        </authorList>
    </citation>
    <scope>NUCLEOTIDE SEQUENCE [LARGE SCALE GENOMIC DNA]</scope>
    <source>
        <strain evidence="1 2">MK-D1</strain>
    </source>
</reference>
<gene>
    <name evidence="1" type="ORF">DSAG12_02518</name>
</gene>
<dbReference type="SUPFAM" id="SSF46785">
    <property type="entry name" value="Winged helix' DNA-binding domain"/>
    <property type="match status" value="1"/>
</dbReference>
<evidence type="ECO:0000313" key="2">
    <source>
        <dbReference type="Proteomes" id="UP000321408"/>
    </source>
</evidence>
<dbReference type="Proteomes" id="UP000321408">
    <property type="component" value="Chromosome"/>
</dbReference>
<dbReference type="InterPro" id="IPR036390">
    <property type="entry name" value="WH_DNA-bd_sf"/>
</dbReference>
<protein>
    <submittedName>
        <fullName evidence="1">Uncharacterized protein</fullName>
    </submittedName>
</protein>
<dbReference type="GeneID" id="41330502"/>
<dbReference type="KEGG" id="psyt:DSAG12_02518"/>
<dbReference type="EMBL" id="CP042905">
    <property type="protein sequence ID" value="QEE16688.1"/>
    <property type="molecule type" value="Genomic_DNA"/>
</dbReference>
<dbReference type="RefSeq" id="WP_147663620.1">
    <property type="nucleotide sequence ID" value="NZ_CP042905.2"/>
</dbReference>
<name>A0A5B9DBW7_9ARCH</name>
<organism evidence="1 2">
    <name type="scientific">Promethearchaeum syntrophicum</name>
    <dbReference type="NCBI Taxonomy" id="2594042"/>
    <lineage>
        <taxon>Archaea</taxon>
        <taxon>Promethearchaeati</taxon>
        <taxon>Promethearchaeota</taxon>
        <taxon>Promethearchaeia</taxon>
        <taxon>Promethearchaeales</taxon>
        <taxon>Promethearchaeaceae</taxon>
        <taxon>Promethearchaeum</taxon>
    </lineage>
</organism>
<keyword evidence="2" id="KW-1185">Reference proteome</keyword>
<reference evidence="1 2" key="1">
    <citation type="journal article" date="2020" name="Nature">
        <title>Isolation of an archaeon at the prokaryote-eukaryote interface.</title>
        <authorList>
            <person name="Imachi H."/>
            <person name="Nobu M.K."/>
            <person name="Nakahara N."/>
            <person name="Morono Y."/>
            <person name="Ogawara M."/>
            <person name="Takaki Y."/>
            <person name="Takano Y."/>
            <person name="Uematsu K."/>
            <person name="Ikuta T."/>
            <person name="Ito M."/>
            <person name="Matsui Y."/>
            <person name="Miyazaki M."/>
            <person name="Murata K."/>
            <person name="Saito Y."/>
            <person name="Sakai S."/>
            <person name="Song C."/>
            <person name="Tasumi E."/>
            <person name="Yamanaka Y."/>
            <person name="Yamaguchi T."/>
            <person name="Kamagata Y."/>
            <person name="Tamaki H."/>
            <person name="Takai K."/>
        </authorList>
    </citation>
    <scope>NUCLEOTIDE SEQUENCE [LARGE SCALE GENOMIC DNA]</scope>
    <source>
        <strain evidence="1 2">MK-D1</strain>
    </source>
</reference>
<dbReference type="AlphaFoldDB" id="A0A5B9DBW7"/>